<dbReference type="Proteomes" id="UP000789901">
    <property type="component" value="Unassembled WGS sequence"/>
</dbReference>
<organism evidence="1 2">
    <name type="scientific">Gigaspora margarita</name>
    <dbReference type="NCBI Taxonomy" id="4874"/>
    <lineage>
        <taxon>Eukaryota</taxon>
        <taxon>Fungi</taxon>
        <taxon>Fungi incertae sedis</taxon>
        <taxon>Mucoromycota</taxon>
        <taxon>Glomeromycotina</taxon>
        <taxon>Glomeromycetes</taxon>
        <taxon>Diversisporales</taxon>
        <taxon>Gigasporaceae</taxon>
        <taxon>Gigaspora</taxon>
    </lineage>
</organism>
<sequence length="116" mass="13352">NTLQTLRYLADRGINDHISNIASQLFKELIIELQVYNLLSGWYIDNSNLSIHTSQKFAQVSNITSFNCSEIKLRSRCDKKKIENTGFISDNLEINGLLENIMHVYSSYFSVEQALF</sequence>
<gene>
    <name evidence="1" type="ORF">GMARGA_LOCUS10702</name>
</gene>
<reference evidence="1 2" key="1">
    <citation type="submission" date="2021-06" db="EMBL/GenBank/DDBJ databases">
        <authorList>
            <person name="Kallberg Y."/>
            <person name="Tangrot J."/>
            <person name="Rosling A."/>
        </authorList>
    </citation>
    <scope>NUCLEOTIDE SEQUENCE [LARGE SCALE GENOMIC DNA]</scope>
    <source>
        <strain evidence="1 2">120-4 pot B 10/14</strain>
    </source>
</reference>
<protein>
    <submittedName>
        <fullName evidence="1">23204_t:CDS:1</fullName>
    </submittedName>
</protein>
<comment type="caution">
    <text evidence="1">The sequence shown here is derived from an EMBL/GenBank/DDBJ whole genome shotgun (WGS) entry which is preliminary data.</text>
</comment>
<feature type="non-terminal residue" evidence="1">
    <location>
        <position position="1"/>
    </location>
</feature>
<accession>A0ABN7UU36</accession>
<dbReference type="EMBL" id="CAJVQB010006050">
    <property type="protein sequence ID" value="CAG8676168.1"/>
    <property type="molecule type" value="Genomic_DNA"/>
</dbReference>
<evidence type="ECO:0000313" key="2">
    <source>
        <dbReference type="Proteomes" id="UP000789901"/>
    </source>
</evidence>
<evidence type="ECO:0000313" key="1">
    <source>
        <dbReference type="EMBL" id="CAG8676168.1"/>
    </source>
</evidence>
<proteinExistence type="predicted"/>
<name>A0ABN7UU36_GIGMA</name>
<keyword evidence="2" id="KW-1185">Reference proteome</keyword>